<gene>
    <name evidence="1" type="ORF">J3U87_25610</name>
</gene>
<dbReference type="RefSeq" id="WP_237378625.1">
    <property type="nucleotide sequence ID" value="NZ_CP071793.1"/>
</dbReference>
<reference evidence="1" key="1">
    <citation type="submission" date="2021-03" db="EMBL/GenBank/DDBJ databases">
        <title>Acanthopleuribacteraceae sp. M133.</title>
        <authorList>
            <person name="Wang G."/>
        </authorList>
    </citation>
    <scope>NUCLEOTIDE SEQUENCE</scope>
    <source>
        <strain evidence="1">M133</strain>
    </source>
</reference>
<protein>
    <submittedName>
        <fullName evidence="1">Uncharacterized protein</fullName>
    </submittedName>
</protein>
<dbReference type="EMBL" id="CP071793">
    <property type="protein sequence ID" value="QTD48976.1"/>
    <property type="molecule type" value="Genomic_DNA"/>
</dbReference>
<organism evidence="1 2">
    <name type="scientific">Sulfidibacter corallicola</name>
    <dbReference type="NCBI Taxonomy" id="2818388"/>
    <lineage>
        <taxon>Bacteria</taxon>
        <taxon>Pseudomonadati</taxon>
        <taxon>Acidobacteriota</taxon>
        <taxon>Holophagae</taxon>
        <taxon>Acanthopleuribacterales</taxon>
        <taxon>Acanthopleuribacteraceae</taxon>
        <taxon>Sulfidibacter</taxon>
    </lineage>
</organism>
<name>A0A8A4TGD3_SULCO</name>
<dbReference type="AlphaFoldDB" id="A0A8A4TGD3"/>
<dbReference type="Proteomes" id="UP000663929">
    <property type="component" value="Chromosome"/>
</dbReference>
<accession>A0A8A4TGD3</accession>
<keyword evidence="2" id="KW-1185">Reference proteome</keyword>
<proteinExistence type="predicted"/>
<evidence type="ECO:0000313" key="1">
    <source>
        <dbReference type="EMBL" id="QTD48976.1"/>
    </source>
</evidence>
<evidence type="ECO:0000313" key="2">
    <source>
        <dbReference type="Proteomes" id="UP000663929"/>
    </source>
</evidence>
<dbReference type="KEGG" id="scor:J3U87_25610"/>
<sequence length="144" mass="16197">MKKILMVLMIFGGLGLAHDQHTSQSAIETFFNVNLSKRVELILEFSEHNHLSDRSTEYLLVLTYEFQNDREAFTEGIQQLFSDMGASKPSISDDGSYICIGSDGTLIDIPIVHPDYPWNYCLICSFLGGRCYYDCPVCNANDAP</sequence>